<evidence type="ECO:0000256" key="9">
    <source>
        <dbReference type="ARBA" id="ARBA00023136"/>
    </source>
</evidence>
<keyword evidence="9" id="KW-0472">Membrane</keyword>
<evidence type="ECO:0000256" key="6">
    <source>
        <dbReference type="ARBA" id="ARBA00022729"/>
    </source>
</evidence>
<organism evidence="10 11">
    <name type="scientific">Catharus ustulatus</name>
    <name type="common">Russet-backed thrush</name>
    <name type="synonym">Hylocichla ustulatus</name>
    <dbReference type="NCBI Taxonomy" id="91951"/>
    <lineage>
        <taxon>Eukaryota</taxon>
        <taxon>Metazoa</taxon>
        <taxon>Chordata</taxon>
        <taxon>Craniata</taxon>
        <taxon>Vertebrata</taxon>
        <taxon>Euteleostomi</taxon>
        <taxon>Archelosauria</taxon>
        <taxon>Archosauria</taxon>
        <taxon>Dinosauria</taxon>
        <taxon>Saurischia</taxon>
        <taxon>Theropoda</taxon>
        <taxon>Coelurosauria</taxon>
        <taxon>Aves</taxon>
        <taxon>Neognathae</taxon>
        <taxon>Neoaves</taxon>
        <taxon>Telluraves</taxon>
        <taxon>Australaves</taxon>
        <taxon>Passeriformes</taxon>
        <taxon>Turdidae</taxon>
        <taxon>Catharus</taxon>
    </lineage>
</organism>
<reference evidence="10" key="1">
    <citation type="submission" date="2020-10" db="EMBL/GenBank/DDBJ databases">
        <title>Catharus ustulatus (Swainson's thrush) genome, bCatUst1, primary haplotype v2.</title>
        <authorList>
            <person name="Delmore K."/>
            <person name="Vafadar M."/>
            <person name="Formenti G."/>
            <person name="Chow W."/>
            <person name="Pelan S."/>
            <person name="Howe K."/>
            <person name="Rhie A."/>
            <person name="Mountcastle J."/>
            <person name="Haase B."/>
            <person name="Fedrigo O."/>
            <person name="Jarvis E.D."/>
        </authorList>
    </citation>
    <scope>NUCLEOTIDE SEQUENCE [LARGE SCALE GENOMIC DNA]</scope>
</reference>
<keyword evidence="7" id="KW-0653">Protein transport</keyword>
<dbReference type="GO" id="GO:0015031">
    <property type="term" value="P:protein transport"/>
    <property type="evidence" value="ECO:0007669"/>
    <property type="project" value="UniProtKB-KW"/>
</dbReference>
<dbReference type="GO" id="GO:0006898">
    <property type="term" value="P:receptor-mediated endocytosis"/>
    <property type="evidence" value="ECO:0007669"/>
    <property type="project" value="TreeGrafter"/>
</dbReference>
<dbReference type="GO" id="GO:0016324">
    <property type="term" value="C:apical plasma membrane"/>
    <property type="evidence" value="ECO:0007669"/>
    <property type="project" value="TreeGrafter"/>
</dbReference>
<evidence type="ECO:0000256" key="7">
    <source>
        <dbReference type="ARBA" id="ARBA00022927"/>
    </source>
</evidence>
<accession>A0A8C3TZS8</accession>
<evidence type="ECO:0000256" key="4">
    <source>
        <dbReference type="ARBA" id="ARBA00022475"/>
    </source>
</evidence>
<comment type="subcellular location">
    <subcellularLocation>
        <location evidence="1">Cell membrane</location>
        <topology evidence="1">Single-pass type I membrane protein</topology>
    </subcellularLocation>
</comment>
<sequence length="463" mass="49784">GAALGKIPKSGLKMPAATAATYKQWIPNTNFETASNWDKGRVPCARDVVHFEKDKVVSVFVRSPHALTDMYLPLSGEFVLAAGAAFTAFDGSWDPGCGTVRFADAEHHAWFDPTLWQDVLPSGELKADGPIFSVDEERVPCHYDDVIFQPQTSFRVNTDSSQPVIRLRSISVMGQLNTPSSWAGYLGGPSAPLQFHGNGTLQVTGTGCPDKSGCACGNTLDGPRICAALLRASGRQCPEPACQSPLQPLGHCCGVCGATINLDFTPDFDLQKYQDRLVQELLSQVHQPVRLGGANETTSLMLVGLSGAGMHPGVQLTPHHPAVTSWTCLLAVGAGPLAPHRWLSSGQEELLTCSGEGCRGACRQPCSKKQEVRSRSHRISVHPAGTMQACTRAFPGLWLLFHSPVGKHWWVTGTGQLSDALETSLLAAACQTQHDLAPLYQGLLGRRCALHCTGRLDTRVLLY</sequence>
<dbReference type="Proteomes" id="UP000694563">
    <property type="component" value="Chromosome 6"/>
</dbReference>
<name>A0A8C3TZS8_CATUS</name>
<keyword evidence="3" id="KW-0813">Transport</keyword>
<reference evidence="10" key="2">
    <citation type="submission" date="2025-08" db="UniProtKB">
        <authorList>
            <consortium name="Ensembl"/>
        </authorList>
    </citation>
    <scope>IDENTIFICATION</scope>
</reference>
<keyword evidence="11" id="KW-1185">Reference proteome</keyword>
<evidence type="ECO:0000256" key="3">
    <source>
        <dbReference type="ARBA" id="ARBA00022448"/>
    </source>
</evidence>
<proteinExistence type="predicted"/>
<keyword evidence="5" id="KW-0812">Transmembrane</keyword>
<evidence type="ECO:0000256" key="5">
    <source>
        <dbReference type="ARBA" id="ARBA00022692"/>
    </source>
</evidence>
<dbReference type="Ensembl" id="ENSCUST00005006270.1">
    <property type="protein sequence ID" value="ENSCUSP00005006036.1"/>
    <property type="gene ID" value="ENSCUSG00005003804.1"/>
</dbReference>
<evidence type="ECO:0000313" key="11">
    <source>
        <dbReference type="Proteomes" id="UP000694563"/>
    </source>
</evidence>
<dbReference type="AlphaFoldDB" id="A0A8C3TZS8"/>
<evidence type="ECO:0000256" key="8">
    <source>
        <dbReference type="ARBA" id="ARBA00022989"/>
    </source>
</evidence>
<keyword evidence="6" id="KW-0732">Signal</keyword>
<reference evidence="10" key="3">
    <citation type="submission" date="2025-09" db="UniProtKB">
        <authorList>
            <consortium name="Ensembl"/>
        </authorList>
    </citation>
    <scope>IDENTIFICATION</scope>
</reference>
<dbReference type="InterPro" id="IPR026112">
    <property type="entry name" value="AMN"/>
</dbReference>
<dbReference type="Pfam" id="PF14828">
    <property type="entry name" value="Amnionless"/>
    <property type="match status" value="1"/>
</dbReference>
<dbReference type="PANTHER" id="PTHR14995">
    <property type="entry name" value="AMNIONLESS"/>
    <property type="match status" value="1"/>
</dbReference>
<keyword evidence="8" id="KW-1133">Transmembrane helix</keyword>
<dbReference type="PANTHER" id="PTHR14995:SF2">
    <property type="entry name" value="PROTEIN AMNIONLESS"/>
    <property type="match status" value="1"/>
</dbReference>
<evidence type="ECO:0000256" key="2">
    <source>
        <dbReference type="ARBA" id="ARBA00021200"/>
    </source>
</evidence>
<evidence type="ECO:0000256" key="1">
    <source>
        <dbReference type="ARBA" id="ARBA00004251"/>
    </source>
</evidence>
<dbReference type="GO" id="GO:0030139">
    <property type="term" value="C:endocytic vesicle"/>
    <property type="evidence" value="ECO:0007669"/>
    <property type="project" value="TreeGrafter"/>
</dbReference>
<keyword evidence="4" id="KW-1003">Cell membrane</keyword>
<protein>
    <recommendedName>
        <fullName evidence="2">Protein amnionless</fullName>
    </recommendedName>
</protein>
<evidence type="ECO:0000313" key="10">
    <source>
        <dbReference type="Ensembl" id="ENSCUSP00005006036.1"/>
    </source>
</evidence>